<keyword evidence="4" id="KW-0687">Ribonucleoprotein</keyword>
<evidence type="ECO:0000313" key="4">
    <source>
        <dbReference type="EMBL" id="KAL0292932.1"/>
    </source>
</evidence>
<dbReference type="EMBL" id="JACGWJ010000369">
    <property type="protein sequence ID" value="KAL0292932.1"/>
    <property type="molecule type" value="Genomic_DNA"/>
</dbReference>
<evidence type="ECO:0000256" key="2">
    <source>
        <dbReference type="PROSITE-ProRule" id="PRU00176"/>
    </source>
</evidence>
<dbReference type="GO" id="GO:0005689">
    <property type="term" value="C:U12-type spliceosomal complex"/>
    <property type="evidence" value="ECO:0007669"/>
    <property type="project" value="TreeGrafter"/>
</dbReference>
<dbReference type="InterPro" id="IPR000504">
    <property type="entry name" value="RRM_dom"/>
</dbReference>
<dbReference type="Gene3D" id="3.30.70.330">
    <property type="match status" value="1"/>
</dbReference>
<dbReference type="GO" id="GO:0000398">
    <property type="term" value="P:mRNA splicing, via spliceosome"/>
    <property type="evidence" value="ECO:0007669"/>
    <property type="project" value="TreeGrafter"/>
</dbReference>
<dbReference type="AlphaFoldDB" id="A0AAW2JF14"/>
<organism evidence="4">
    <name type="scientific">Sesamum radiatum</name>
    <name type="common">Black benniseed</name>
    <dbReference type="NCBI Taxonomy" id="300843"/>
    <lineage>
        <taxon>Eukaryota</taxon>
        <taxon>Viridiplantae</taxon>
        <taxon>Streptophyta</taxon>
        <taxon>Embryophyta</taxon>
        <taxon>Tracheophyta</taxon>
        <taxon>Spermatophyta</taxon>
        <taxon>Magnoliopsida</taxon>
        <taxon>eudicotyledons</taxon>
        <taxon>Gunneridae</taxon>
        <taxon>Pentapetalae</taxon>
        <taxon>asterids</taxon>
        <taxon>lamiids</taxon>
        <taxon>Lamiales</taxon>
        <taxon>Pedaliaceae</taxon>
        <taxon>Sesamum</taxon>
    </lineage>
</organism>
<reference evidence="4" key="1">
    <citation type="submission" date="2020-06" db="EMBL/GenBank/DDBJ databases">
        <authorList>
            <person name="Li T."/>
            <person name="Hu X."/>
            <person name="Zhang T."/>
            <person name="Song X."/>
            <person name="Zhang H."/>
            <person name="Dai N."/>
            <person name="Sheng W."/>
            <person name="Hou X."/>
            <person name="Wei L."/>
        </authorList>
    </citation>
    <scope>NUCLEOTIDE SEQUENCE</scope>
    <source>
        <strain evidence="4">G02</strain>
        <tissue evidence="4">Leaf</tissue>
    </source>
</reference>
<dbReference type="FunFam" id="3.30.70.330:FF:000409">
    <property type="entry name" value="U11/U12 small nuclear ribonucleoprotein 65 kDa protein"/>
    <property type="match status" value="1"/>
</dbReference>
<dbReference type="GO" id="GO:0030626">
    <property type="term" value="F:U12 snRNA binding"/>
    <property type="evidence" value="ECO:0007669"/>
    <property type="project" value="TreeGrafter"/>
</dbReference>
<dbReference type="PROSITE" id="PS50102">
    <property type="entry name" value="RRM"/>
    <property type="match status" value="1"/>
</dbReference>
<evidence type="ECO:0000259" key="3">
    <source>
        <dbReference type="PROSITE" id="PS50102"/>
    </source>
</evidence>
<dbReference type="InterPro" id="IPR035979">
    <property type="entry name" value="RBD_domain_sf"/>
</dbReference>
<dbReference type="PANTHER" id="PTHR16105:SF0">
    <property type="entry name" value="RNA-BINDING REGION-CONTAINING PROTEIN 3"/>
    <property type="match status" value="1"/>
</dbReference>
<dbReference type="PANTHER" id="PTHR16105">
    <property type="entry name" value="RNA-BINDING REGION-CONTAINING PROTEIN 3"/>
    <property type="match status" value="1"/>
</dbReference>
<dbReference type="SUPFAM" id="SSF54928">
    <property type="entry name" value="RNA-binding domain, RBD"/>
    <property type="match status" value="1"/>
</dbReference>
<dbReference type="InterPro" id="IPR012677">
    <property type="entry name" value="Nucleotide-bd_a/b_plait_sf"/>
</dbReference>
<dbReference type="GO" id="GO:0097157">
    <property type="term" value="F:pre-mRNA intronic binding"/>
    <property type="evidence" value="ECO:0007669"/>
    <property type="project" value="TreeGrafter"/>
</dbReference>
<gene>
    <name evidence="4" type="ORF">Sradi_6964800</name>
</gene>
<feature type="domain" description="RRM" evidence="3">
    <location>
        <begin position="26"/>
        <end position="108"/>
    </location>
</feature>
<protein>
    <submittedName>
        <fullName evidence="4">U11/U12 small nuclear ribonucleoprotein</fullName>
    </submittedName>
</protein>
<reference evidence="4" key="2">
    <citation type="journal article" date="2024" name="Plant">
        <title>Genomic evolution and insights into agronomic trait innovations of Sesamum species.</title>
        <authorList>
            <person name="Miao H."/>
            <person name="Wang L."/>
            <person name="Qu L."/>
            <person name="Liu H."/>
            <person name="Sun Y."/>
            <person name="Le M."/>
            <person name="Wang Q."/>
            <person name="Wei S."/>
            <person name="Zheng Y."/>
            <person name="Lin W."/>
            <person name="Duan Y."/>
            <person name="Cao H."/>
            <person name="Xiong S."/>
            <person name="Wang X."/>
            <person name="Wei L."/>
            <person name="Li C."/>
            <person name="Ma Q."/>
            <person name="Ju M."/>
            <person name="Zhao R."/>
            <person name="Li G."/>
            <person name="Mu C."/>
            <person name="Tian Q."/>
            <person name="Mei H."/>
            <person name="Zhang T."/>
            <person name="Gao T."/>
            <person name="Zhang H."/>
        </authorList>
    </citation>
    <scope>NUCLEOTIDE SEQUENCE</scope>
    <source>
        <strain evidence="4">G02</strain>
    </source>
</reference>
<accession>A0AAW2JF14</accession>
<dbReference type="SMART" id="SM00360">
    <property type="entry name" value="RRM"/>
    <property type="match status" value="1"/>
</dbReference>
<comment type="caution">
    <text evidence="4">The sequence shown here is derived from an EMBL/GenBank/DDBJ whole genome shotgun (WGS) entry which is preliminary data.</text>
</comment>
<name>A0AAW2JF14_SESRA</name>
<proteinExistence type="predicted"/>
<evidence type="ECO:0000256" key="1">
    <source>
        <dbReference type="ARBA" id="ARBA00022884"/>
    </source>
</evidence>
<dbReference type="Pfam" id="PF00076">
    <property type="entry name" value="RRM_1"/>
    <property type="match status" value="1"/>
</dbReference>
<sequence>MNACLLILKIYFLSNKQNYTAGDPSPVLYIKNLAKDVVVDDFYFIFGSFFGSIDAAKSNLSVKLMQEGRMRGQAFITFPTVELARNALNMANGYVFKGKPIVIQFGRNPPLLKPTK</sequence>
<keyword evidence="1 2" id="KW-0694">RNA-binding</keyword>
<dbReference type="CDD" id="cd12239">
    <property type="entry name" value="RRM2_RBM40_like"/>
    <property type="match status" value="1"/>
</dbReference>
<dbReference type="InterPro" id="IPR045164">
    <property type="entry name" value="RBM41/RNPC3"/>
</dbReference>